<feature type="region of interest" description="Disordered" evidence="1">
    <location>
        <begin position="363"/>
        <end position="390"/>
    </location>
</feature>
<feature type="compositionally biased region" description="Polar residues" evidence="1">
    <location>
        <begin position="363"/>
        <end position="377"/>
    </location>
</feature>
<comment type="caution">
    <text evidence="3">The sequence shown here is derived from an EMBL/GenBank/DDBJ whole genome shotgun (WGS) entry which is preliminary data.</text>
</comment>
<gene>
    <name evidence="3" type="ORF">DdX_05758</name>
</gene>
<evidence type="ECO:0000256" key="1">
    <source>
        <dbReference type="SAM" id="MobiDB-lite"/>
    </source>
</evidence>
<organism evidence="3 4">
    <name type="scientific">Ditylenchus destructor</name>
    <dbReference type="NCBI Taxonomy" id="166010"/>
    <lineage>
        <taxon>Eukaryota</taxon>
        <taxon>Metazoa</taxon>
        <taxon>Ecdysozoa</taxon>
        <taxon>Nematoda</taxon>
        <taxon>Chromadorea</taxon>
        <taxon>Rhabditida</taxon>
        <taxon>Tylenchina</taxon>
        <taxon>Tylenchomorpha</taxon>
        <taxon>Sphaerularioidea</taxon>
        <taxon>Anguinidae</taxon>
        <taxon>Anguininae</taxon>
        <taxon>Ditylenchus</taxon>
    </lineage>
</organism>
<evidence type="ECO:0000313" key="3">
    <source>
        <dbReference type="EMBL" id="KAI1720370.1"/>
    </source>
</evidence>
<keyword evidence="4" id="KW-1185">Reference proteome</keyword>
<dbReference type="EMBL" id="JAKKPZ010000006">
    <property type="protein sequence ID" value="KAI1720370.1"/>
    <property type="molecule type" value="Genomic_DNA"/>
</dbReference>
<feature type="chain" id="PRO_5042174724" evidence="2">
    <location>
        <begin position="20"/>
        <end position="598"/>
    </location>
</feature>
<proteinExistence type="predicted"/>
<reference evidence="3" key="1">
    <citation type="submission" date="2022-01" db="EMBL/GenBank/DDBJ databases">
        <title>Genome Sequence Resource for Two Populations of Ditylenchus destructor, the Migratory Endoparasitic Phytonematode.</title>
        <authorList>
            <person name="Zhang H."/>
            <person name="Lin R."/>
            <person name="Xie B."/>
        </authorList>
    </citation>
    <scope>NUCLEOTIDE SEQUENCE</scope>
    <source>
        <strain evidence="3">BazhouSP</strain>
    </source>
</reference>
<protein>
    <submittedName>
        <fullName evidence="3">Uncharacterized protein</fullName>
    </submittedName>
</protein>
<feature type="signal peptide" evidence="2">
    <location>
        <begin position="1"/>
        <end position="19"/>
    </location>
</feature>
<evidence type="ECO:0000313" key="4">
    <source>
        <dbReference type="Proteomes" id="UP001201812"/>
    </source>
</evidence>
<accession>A0AAD4R3P1</accession>
<dbReference type="Proteomes" id="UP001201812">
    <property type="component" value="Unassembled WGS sequence"/>
</dbReference>
<sequence>MIRQISICVLLTGLTSLLALNVSKEQLCRDYAQCRIEARYQFEKCAGGFMQMILAKHANIDAKYPGDNHIDKQTMWRHCENEMSLNISHDMHSLYERIDNFAMQCTLNTNPESAHIDAYYMLSCKAIQREIGKNASAAFSRAKSKEECSQIYESEILRCELSKDCCPQFDQCRNRMEIESGFRLKENILSSHFEKCIKESLVKSNIITLAKSNYLENGTAANFDPIHTENSTATFDATSSTNSDTTTTTLPSTQSILPLILPSPSEALNKLANRLFPHLNRQNESNSSSNSTIEQNSQSLINLTVAQTDQMNATDVTESLSKSVTESISQSWTESPKNRTEVRWSIDLINQPQITIDQTISNALEPNPNSAETNSPDDPQIRRAPSQERNPLISSYKEKITVNNIFCSQYFECIEVMNQQRLYCEDKYMEDADKYGIDDWNLRVIFEQNSQVNDENIKRTCLKTVDITTQKKLISLRSVMDHYKKECTMRGSETSGLTSDEFQRCGSIKPLSILSTVGQDEKTGRGRKRGLAHRCITKLGKLHGKCEELRSCCPKSADCEQPKRGLEAKRYSIIVDKLKEEQRQCETQQLKVLTDAAN</sequence>
<name>A0AAD4R3P1_9BILA</name>
<evidence type="ECO:0000256" key="2">
    <source>
        <dbReference type="SAM" id="SignalP"/>
    </source>
</evidence>
<dbReference type="AlphaFoldDB" id="A0AAD4R3P1"/>
<keyword evidence="2" id="KW-0732">Signal</keyword>